<dbReference type="Proteomes" id="UP001361570">
    <property type="component" value="Unassembled WGS sequence"/>
</dbReference>
<gene>
    <name evidence="1" type="ORF">TEK04_11305</name>
</gene>
<organism evidence="1 2">
    <name type="scientific">Klenkia sesuvii</name>
    <dbReference type="NCBI Taxonomy" id="3103137"/>
    <lineage>
        <taxon>Bacteria</taxon>
        <taxon>Bacillati</taxon>
        <taxon>Actinomycetota</taxon>
        <taxon>Actinomycetes</taxon>
        <taxon>Geodermatophilales</taxon>
        <taxon>Geodermatophilaceae</taxon>
        <taxon>Klenkia</taxon>
    </lineage>
</organism>
<name>A0ABU8DUK1_9ACTN</name>
<sequence length="95" mass="9742">MSYTYASYDAAGARVEVGAFIQEVVETGGTCTLVLNRGEASAQARSTAVPDASSTACGALSIPASDLAPGAWDGFVTYESRTSNGRSDDFVVVVP</sequence>
<dbReference type="RefSeq" id="WP_336404446.1">
    <property type="nucleotide sequence ID" value="NZ_JBAPLU010000010.1"/>
</dbReference>
<protein>
    <submittedName>
        <fullName evidence="1">Uncharacterized protein</fullName>
    </submittedName>
</protein>
<comment type="caution">
    <text evidence="1">The sequence shown here is derived from an EMBL/GenBank/DDBJ whole genome shotgun (WGS) entry which is preliminary data.</text>
</comment>
<dbReference type="EMBL" id="JBAPLU010000010">
    <property type="protein sequence ID" value="MEI4272308.1"/>
    <property type="molecule type" value="Genomic_DNA"/>
</dbReference>
<evidence type="ECO:0000313" key="1">
    <source>
        <dbReference type="EMBL" id="MEI4272308.1"/>
    </source>
</evidence>
<accession>A0ABU8DUK1</accession>
<keyword evidence="2" id="KW-1185">Reference proteome</keyword>
<evidence type="ECO:0000313" key="2">
    <source>
        <dbReference type="Proteomes" id="UP001361570"/>
    </source>
</evidence>
<proteinExistence type="predicted"/>
<reference evidence="1 2" key="1">
    <citation type="submission" date="2024-03" db="EMBL/GenBank/DDBJ databases">
        <title>Draft genome sequence of Klenkia sp. LSe6-5.</title>
        <authorList>
            <person name="Duangmal K."/>
            <person name="Chantavorakit T."/>
        </authorList>
    </citation>
    <scope>NUCLEOTIDE SEQUENCE [LARGE SCALE GENOMIC DNA]</scope>
    <source>
        <strain evidence="1 2">LSe6-5</strain>
    </source>
</reference>